<feature type="domain" description="DUF5703" evidence="1">
    <location>
        <begin position="13"/>
        <end position="306"/>
    </location>
</feature>
<keyword evidence="3" id="KW-1185">Reference proteome</keyword>
<proteinExistence type="predicted"/>
<reference evidence="2 3" key="1">
    <citation type="submission" date="2016-10" db="EMBL/GenBank/DDBJ databases">
        <authorList>
            <person name="de Groot N.N."/>
        </authorList>
    </citation>
    <scope>NUCLEOTIDE SEQUENCE [LARGE SCALE GENOMIC DNA]</scope>
    <source>
        <strain evidence="2 3">Vu-144</strain>
    </source>
</reference>
<dbReference type="InterPro" id="IPR043757">
    <property type="entry name" value="DUF5703_N"/>
</dbReference>
<dbReference type="GO" id="GO:0005975">
    <property type="term" value="P:carbohydrate metabolic process"/>
    <property type="evidence" value="ECO:0007669"/>
    <property type="project" value="InterPro"/>
</dbReference>
<organism evidence="2 3">
    <name type="scientific">Arachidicoccus rhizosphaerae</name>
    <dbReference type="NCBI Taxonomy" id="551991"/>
    <lineage>
        <taxon>Bacteria</taxon>
        <taxon>Pseudomonadati</taxon>
        <taxon>Bacteroidota</taxon>
        <taxon>Chitinophagia</taxon>
        <taxon>Chitinophagales</taxon>
        <taxon>Chitinophagaceae</taxon>
        <taxon>Arachidicoccus</taxon>
    </lineage>
</organism>
<dbReference type="InterPro" id="IPR008928">
    <property type="entry name" value="6-hairpin_glycosidase_sf"/>
</dbReference>
<evidence type="ECO:0000259" key="1">
    <source>
        <dbReference type="Pfam" id="PF18961"/>
    </source>
</evidence>
<dbReference type="STRING" id="551991.SAMN05192529_104106"/>
<accession>A0A1H3WZE4</accession>
<dbReference type="SUPFAM" id="SSF48208">
    <property type="entry name" value="Six-hairpin glycosidases"/>
    <property type="match status" value="1"/>
</dbReference>
<dbReference type="Gene3D" id="1.50.10.10">
    <property type="match status" value="1"/>
</dbReference>
<gene>
    <name evidence="2" type="ORF">SAMN05192529_104106</name>
</gene>
<dbReference type="InterPro" id="IPR012341">
    <property type="entry name" value="6hp_glycosidase-like_sf"/>
</dbReference>
<dbReference type="AlphaFoldDB" id="A0A1H3WZE4"/>
<dbReference type="Proteomes" id="UP000199041">
    <property type="component" value="Unassembled WGS sequence"/>
</dbReference>
<dbReference type="EMBL" id="FNQY01000004">
    <property type="protein sequence ID" value="SDZ92509.1"/>
    <property type="molecule type" value="Genomic_DNA"/>
</dbReference>
<evidence type="ECO:0000313" key="2">
    <source>
        <dbReference type="EMBL" id="SDZ92509.1"/>
    </source>
</evidence>
<dbReference type="Pfam" id="PF18961">
    <property type="entry name" value="DUF5703_N"/>
    <property type="match status" value="1"/>
</dbReference>
<name>A0A1H3WZE4_9BACT</name>
<protein>
    <recommendedName>
        <fullName evidence="1">DUF5703 domain-containing protein</fullName>
    </recommendedName>
</protein>
<sequence>MPIFSIQKDNISWPRFSLNAAGSMPLGGGDIGLNVWTEQGDILFYMAKSDAFDQNNTLLKLGRIRIHVSPNPFVHTSFNQSLHLQDGSIYIKGSVDGRPVTLHLWVDVRHPAIHGNLTYDHKGPSNLNALITYESWRDKDHTVKGKQNNQNSYKFGPQGIILMKKDSISTGYDQQTGGRILFFHANGDKTVFDVTVHQQKLDSVKNELYDPLKNRISGGLLCAPEFMALSPTAGTYLSTPYTGYRLGTRKPVAGFSFHIQLSSTQTPDLTGWVSQLKQSIRTGSQVSQDWAVTRQWWQSFWQRSFIDISPDYNTGDDSSPKRAKDSSGYRYFTMGRNYQLFRYMLGANAYGKFPTKFNGGLFTYDPVLVDSTYPFTPDFRNWGGGTFTAQNQRLVYFPMLKSGDFDLLQSSFDFYNRLLKTAELRSLIYWHHKGAAFTEQLENFGLPNPSEYSWKRPPGYDPGMQYNAWLEYEWDTVLEFCKMMLDARDYNNTDIRSYLPFIKSCLSFFDAHYQYLAEKRGARTLDGNGHLILYPGSGAETYKLAYNASSTIAALKTITGELLELPDTLLDKTDRDYVAGFQKRIPPLPLTRIKGKEAIAPAITWARINNQESPQLYPVYPWGIYGVGKPDLDIALNTWNLDTNVIKNRSYIGWKQDNIFAARLGLARQAFDLTALKLKDGPRRFPAFWGPGFDWVPDHNWGGSAMIGLQEMLLQTAGDSIILFAAWPKDIDVHFKLHATRQTTVEAWLKNGKLSALKVLPAYRQKDIINYLDKKPAAGQ</sequence>
<evidence type="ECO:0000313" key="3">
    <source>
        <dbReference type="Proteomes" id="UP000199041"/>
    </source>
</evidence>